<dbReference type="Gene3D" id="3.90.176.10">
    <property type="entry name" value="Toxin ADP-ribosyltransferase, Chain A, domain 1"/>
    <property type="match status" value="1"/>
</dbReference>
<dbReference type="Proteomes" id="UP000663855">
    <property type="component" value="Unassembled WGS sequence"/>
</dbReference>
<dbReference type="PROSITE" id="PS51996">
    <property type="entry name" value="TR_MART"/>
    <property type="match status" value="1"/>
</dbReference>
<accession>A0A816R3T0</accession>
<dbReference type="EMBL" id="CAJOBH010173229">
    <property type="protein sequence ID" value="CAF4917513.1"/>
    <property type="molecule type" value="Genomic_DNA"/>
</dbReference>
<evidence type="ECO:0008006" key="5">
    <source>
        <dbReference type="Google" id="ProtNLM"/>
    </source>
</evidence>
<comment type="caution">
    <text evidence="2">The sequence shown here is derived from an EMBL/GenBank/DDBJ whole genome shotgun (WGS) entry which is preliminary data.</text>
</comment>
<evidence type="ECO:0000313" key="2">
    <source>
        <dbReference type="EMBL" id="CAF2066613.1"/>
    </source>
</evidence>
<dbReference type="AlphaFoldDB" id="A0A816R3T0"/>
<dbReference type="EMBL" id="CAJNOV010003600">
    <property type="protein sequence ID" value="CAF1147377.1"/>
    <property type="molecule type" value="Genomic_DNA"/>
</dbReference>
<evidence type="ECO:0000313" key="1">
    <source>
        <dbReference type="EMBL" id="CAF1147377.1"/>
    </source>
</evidence>
<reference evidence="2" key="1">
    <citation type="submission" date="2021-02" db="EMBL/GenBank/DDBJ databases">
        <authorList>
            <person name="Nowell W R."/>
        </authorList>
    </citation>
    <scope>NUCLEOTIDE SEQUENCE</scope>
</reference>
<sequence>MGDQHHKRDTNRFCTNQSASNPTIAAIKSRWVNAYECTAHIQNDYYRENFCDMGPTSLTLVETFQSLFGVDIEKKKVKNWSIILEAIVDESIRTDHQQYLHACELIYQYRETKRIEPLLRLYTLDTNFYTVMSREKEKTKSLLTALQYHLSTISSRAFEGYCYRGLTMEPQDLEPYRWSLENEKCHLATCTFWSTSIDQEVARAFASDGQQLEQNLNRVIIVFHFTYPCSTAIALFQQPCLSYFEDEREVLILPGTVFRVTRINKDDEASLYEVYVEQLDVREELSDVGDFIMQSRWDDLADNFTDS</sequence>
<dbReference type="SUPFAM" id="SSF56399">
    <property type="entry name" value="ADP-ribosylation"/>
    <property type="match status" value="1"/>
</dbReference>
<gene>
    <name evidence="3" type="ORF">BYL167_LOCUS52827</name>
    <name evidence="1" type="ORF">CJN711_LOCUS9355</name>
    <name evidence="2" type="ORF">MBJ925_LOCUS15948</name>
</gene>
<protein>
    <recommendedName>
        <fullName evidence="5">Mono(ADP-ribosyl)transferase</fullName>
    </recommendedName>
</protein>
<evidence type="ECO:0000313" key="4">
    <source>
        <dbReference type="Proteomes" id="UP000663824"/>
    </source>
</evidence>
<dbReference type="Proteomes" id="UP000681967">
    <property type="component" value="Unassembled WGS sequence"/>
</dbReference>
<dbReference type="Proteomes" id="UP000663824">
    <property type="component" value="Unassembled WGS sequence"/>
</dbReference>
<proteinExistence type="predicted"/>
<dbReference type="EMBL" id="CAJNRE010007617">
    <property type="protein sequence ID" value="CAF2066613.1"/>
    <property type="molecule type" value="Genomic_DNA"/>
</dbReference>
<evidence type="ECO:0000313" key="3">
    <source>
        <dbReference type="EMBL" id="CAF4917513.1"/>
    </source>
</evidence>
<organism evidence="2 4">
    <name type="scientific">Rotaria magnacalcarata</name>
    <dbReference type="NCBI Taxonomy" id="392030"/>
    <lineage>
        <taxon>Eukaryota</taxon>
        <taxon>Metazoa</taxon>
        <taxon>Spiralia</taxon>
        <taxon>Gnathifera</taxon>
        <taxon>Rotifera</taxon>
        <taxon>Eurotatoria</taxon>
        <taxon>Bdelloidea</taxon>
        <taxon>Philodinida</taxon>
        <taxon>Philodinidae</taxon>
        <taxon>Rotaria</taxon>
    </lineage>
</organism>
<name>A0A816R3T0_9BILA</name>